<dbReference type="PANTHER" id="PTHR48102:SF7">
    <property type="entry name" value="ATP-DEPENDENT CLP PROTEASE ATP-BINDING SUBUNIT CLPX-LIKE, MITOCHONDRIAL"/>
    <property type="match status" value="1"/>
</dbReference>
<evidence type="ECO:0000313" key="9">
    <source>
        <dbReference type="Proteomes" id="UP000266328"/>
    </source>
</evidence>
<dbReference type="PROSITE" id="PS51902">
    <property type="entry name" value="CLPX_ZB"/>
    <property type="match status" value="1"/>
</dbReference>
<dbReference type="InterPro" id="IPR019489">
    <property type="entry name" value="Clp_ATPase_C"/>
</dbReference>
<dbReference type="EMBL" id="QXIS01000024">
    <property type="protein sequence ID" value="RIE06097.1"/>
    <property type="molecule type" value="Genomic_DNA"/>
</dbReference>
<feature type="binding site" evidence="6">
    <location>
        <position position="11"/>
    </location>
    <ligand>
        <name>Zn(2+)</name>
        <dbReference type="ChEBI" id="CHEBI:29105"/>
    </ligand>
</feature>
<dbReference type="Gene3D" id="1.10.8.60">
    <property type="match status" value="1"/>
</dbReference>
<keyword evidence="8" id="KW-0645">Protease</keyword>
<dbReference type="InterPro" id="IPR010603">
    <property type="entry name" value="Znf_CppX_C4"/>
</dbReference>
<accession>A0A398D1R1</accession>
<dbReference type="NCBIfam" id="TIGR00382">
    <property type="entry name" value="clpX"/>
    <property type="match status" value="1"/>
</dbReference>
<reference evidence="8 9" key="1">
    <citation type="submission" date="2018-09" db="EMBL/GenBank/DDBJ databases">
        <title>Discovery and Ecogenomic Context for Candidatus Cryosericales, a Global Caldiserica Order Active in Thawing Permafrost.</title>
        <authorList>
            <person name="Martinez M.A."/>
            <person name="Woodcroft B.J."/>
            <person name="Ignacio Espinoza J.C."/>
            <person name="Zayed A."/>
            <person name="Singleton C.M."/>
            <person name="Boyd J."/>
            <person name="Li Y.-F."/>
            <person name="Purvine S."/>
            <person name="Maughan H."/>
            <person name="Hodgkins S.B."/>
            <person name="Anderson D."/>
            <person name="Sederholm M."/>
            <person name="Temperton B."/>
            <person name="Saleska S.R."/>
            <person name="Tyson G.W."/>
            <person name="Rich V.I."/>
        </authorList>
    </citation>
    <scope>NUCLEOTIDE SEQUENCE [LARGE SCALE GENOMIC DNA]</scope>
    <source>
        <strain evidence="8 9">SMC7</strain>
    </source>
</reference>
<dbReference type="RefSeq" id="WP_119089083.1">
    <property type="nucleotide sequence ID" value="NZ_QXIS01000024.1"/>
</dbReference>
<dbReference type="InterPro" id="IPR059188">
    <property type="entry name" value="Znf_CLPX-like"/>
</dbReference>
<proteinExistence type="inferred from homology"/>
<dbReference type="GO" id="GO:0046983">
    <property type="term" value="F:protein dimerization activity"/>
    <property type="evidence" value="ECO:0007669"/>
    <property type="project" value="UniProtKB-UniRule"/>
</dbReference>
<dbReference type="InterPro" id="IPR003593">
    <property type="entry name" value="AAA+_ATPase"/>
</dbReference>
<dbReference type="InterPro" id="IPR038366">
    <property type="entry name" value="Znf_CppX_C4_sf"/>
</dbReference>
<sequence>MPSHNSEEPSCSFCGKRSSEVGLLIKGLDGSYICDDCIERGNQLMQQSRHESHAIDFKSLRPKEIYARLNEYVIGQNEVKKALAVGAYNHYKRLRAKKDSEVEIEKSNILLAGPTGVGKTYLAKTLARILDVPFTIADATTLTEAGYVGEDVENILLGLLQATNFDVARAECGIVYIDEIDKIGRKSENPSITRDVSGEGVQQALLKIVEGTIANVPPQGGRKHPLQEYIKFNTRDVLFIAGGTFDGLDSIRRLRANPREVGFVHEPADRQGRTLLSSDFVKFGMLPELVGRFPLKLELEELSVGDLKRILVEPRNSIVQQYQELFAMDGVGLAFTESALERIAEKAKDMGMGARGLKSVVDRPMVDLMFELPSFKGVTEVAVGDEFFSDCHEVVATRTDGTTERIPLQESA</sequence>
<dbReference type="GO" id="GO:0008270">
    <property type="term" value="F:zinc ion binding"/>
    <property type="evidence" value="ECO:0007669"/>
    <property type="project" value="UniProtKB-UniRule"/>
</dbReference>
<dbReference type="GO" id="GO:0140662">
    <property type="term" value="F:ATP-dependent protein folding chaperone"/>
    <property type="evidence" value="ECO:0007669"/>
    <property type="project" value="InterPro"/>
</dbReference>
<protein>
    <submittedName>
        <fullName evidence="8">ATP-dependent Clp protease ATP-binding subunit ClpX</fullName>
    </submittedName>
</protein>
<dbReference type="InterPro" id="IPR003959">
    <property type="entry name" value="ATPase_AAA_core"/>
</dbReference>
<keyword evidence="8" id="KW-0378">Hydrolase</keyword>
<dbReference type="Pfam" id="PF06689">
    <property type="entry name" value="zf-C4_ClpX"/>
    <property type="match status" value="1"/>
</dbReference>
<keyword evidence="9" id="KW-1185">Reference proteome</keyword>
<dbReference type="InterPro" id="IPR004487">
    <property type="entry name" value="Clp_protease_ATP-bd_su_ClpX"/>
</dbReference>
<comment type="similarity">
    <text evidence="6">Belongs to the ClpX chaperone family.</text>
</comment>
<dbReference type="OrthoDB" id="9804062at2"/>
<dbReference type="SUPFAM" id="SSF52540">
    <property type="entry name" value="P-loop containing nucleoside triphosphate hydrolases"/>
    <property type="match status" value="1"/>
</dbReference>
<organism evidence="8 9">
    <name type="scientific">Candidatus Cryosericum terrychapinii</name>
    <dbReference type="NCBI Taxonomy" id="2290919"/>
    <lineage>
        <taxon>Bacteria</taxon>
        <taxon>Pseudomonadati</taxon>
        <taxon>Caldisericota/Cryosericota group</taxon>
        <taxon>Candidatus Cryosericota</taxon>
        <taxon>Candidatus Cryosericia</taxon>
        <taxon>Candidatus Cryosericales</taxon>
        <taxon>Candidatus Cryosericaceae</taxon>
        <taxon>Candidatus Cryosericum</taxon>
    </lineage>
</organism>
<dbReference type="GO" id="GO:0008233">
    <property type="term" value="F:peptidase activity"/>
    <property type="evidence" value="ECO:0007669"/>
    <property type="project" value="UniProtKB-KW"/>
</dbReference>
<keyword evidence="3 6" id="KW-0862">Zinc</keyword>
<name>A0A398D1R1_9BACT</name>
<evidence type="ECO:0000256" key="2">
    <source>
        <dbReference type="ARBA" id="ARBA00022741"/>
    </source>
</evidence>
<dbReference type="Gene3D" id="6.20.220.10">
    <property type="entry name" value="ClpX chaperone, C4-type zinc finger domain"/>
    <property type="match status" value="1"/>
</dbReference>
<keyword evidence="1 6" id="KW-0479">Metal-binding</keyword>
<feature type="binding site" evidence="6">
    <location>
        <position position="37"/>
    </location>
    <ligand>
        <name>Zn(2+)</name>
        <dbReference type="ChEBI" id="CHEBI:29105"/>
    </ligand>
</feature>
<comment type="caution">
    <text evidence="8">The sequence shown here is derived from an EMBL/GenBank/DDBJ whole genome shotgun (WGS) entry which is preliminary data.</text>
</comment>
<feature type="domain" description="ClpX-type ZB" evidence="7">
    <location>
        <begin position="1"/>
        <end position="53"/>
    </location>
</feature>
<feature type="binding site" evidence="6">
    <location>
        <position position="14"/>
    </location>
    <ligand>
        <name>Zn(2+)</name>
        <dbReference type="ChEBI" id="CHEBI:29105"/>
    </ligand>
</feature>
<evidence type="ECO:0000256" key="5">
    <source>
        <dbReference type="ARBA" id="ARBA00023186"/>
    </source>
</evidence>
<evidence type="ECO:0000256" key="6">
    <source>
        <dbReference type="PROSITE-ProRule" id="PRU01250"/>
    </source>
</evidence>
<dbReference type="SMART" id="SM00382">
    <property type="entry name" value="AAA"/>
    <property type="match status" value="1"/>
</dbReference>
<gene>
    <name evidence="8" type="primary">clpX</name>
    <name evidence="8" type="ORF">SMC7_04085</name>
</gene>
<evidence type="ECO:0000256" key="3">
    <source>
        <dbReference type="ARBA" id="ARBA00022833"/>
    </source>
</evidence>
<dbReference type="GO" id="GO:0051301">
    <property type="term" value="P:cell division"/>
    <property type="evidence" value="ECO:0007669"/>
    <property type="project" value="TreeGrafter"/>
</dbReference>
<dbReference type="GO" id="GO:0051603">
    <property type="term" value="P:proteolysis involved in protein catabolic process"/>
    <property type="evidence" value="ECO:0007669"/>
    <property type="project" value="TreeGrafter"/>
</dbReference>
<dbReference type="CDD" id="cd19497">
    <property type="entry name" value="RecA-like_ClpX"/>
    <property type="match status" value="1"/>
</dbReference>
<dbReference type="GO" id="GO:0005524">
    <property type="term" value="F:ATP binding"/>
    <property type="evidence" value="ECO:0007669"/>
    <property type="project" value="UniProtKB-KW"/>
</dbReference>
<evidence type="ECO:0000256" key="1">
    <source>
        <dbReference type="ARBA" id="ARBA00022723"/>
    </source>
</evidence>
<dbReference type="InterPro" id="IPR027417">
    <property type="entry name" value="P-loop_NTPase"/>
</dbReference>
<dbReference type="GO" id="GO:0051082">
    <property type="term" value="F:unfolded protein binding"/>
    <property type="evidence" value="ECO:0007669"/>
    <property type="project" value="UniProtKB-UniRule"/>
</dbReference>
<dbReference type="NCBIfam" id="NF003745">
    <property type="entry name" value="PRK05342.1"/>
    <property type="match status" value="1"/>
</dbReference>
<evidence type="ECO:0000259" key="7">
    <source>
        <dbReference type="PROSITE" id="PS51902"/>
    </source>
</evidence>
<feature type="binding site" evidence="6">
    <location>
        <position position="34"/>
    </location>
    <ligand>
        <name>Zn(2+)</name>
        <dbReference type="ChEBI" id="CHEBI:29105"/>
    </ligand>
</feature>
<keyword evidence="5 6" id="KW-0143">Chaperone</keyword>
<dbReference type="Gene3D" id="3.40.50.300">
    <property type="entry name" value="P-loop containing nucleotide triphosphate hydrolases"/>
    <property type="match status" value="1"/>
</dbReference>
<dbReference type="AlphaFoldDB" id="A0A398D1R1"/>
<dbReference type="Pfam" id="PF10431">
    <property type="entry name" value="ClpB_D2-small"/>
    <property type="match status" value="1"/>
</dbReference>
<evidence type="ECO:0000313" key="8">
    <source>
        <dbReference type="EMBL" id="RIE06097.1"/>
    </source>
</evidence>
<dbReference type="SMART" id="SM01086">
    <property type="entry name" value="ClpB_D2-small"/>
    <property type="match status" value="1"/>
</dbReference>
<evidence type="ECO:0000256" key="4">
    <source>
        <dbReference type="ARBA" id="ARBA00022840"/>
    </source>
</evidence>
<dbReference type="GO" id="GO:0016887">
    <property type="term" value="F:ATP hydrolysis activity"/>
    <property type="evidence" value="ECO:0007669"/>
    <property type="project" value="InterPro"/>
</dbReference>
<keyword evidence="2" id="KW-0547">Nucleotide-binding</keyword>
<dbReference type="Pfam" id="PF07724">
    <property type="entry name" value="AAA_2"/>
    <property type="match status" value="1"/>
</dbReference>
<keyword evidence="4 8" id="KW-0067">ATP-binding</keyword>
<dbReference type="Proteomes" id="UP000266328">
    <property type="component" value="Unassembled WGS sequence"/>
</dbReference>
<dbReference type="SUPFAM" id="SSF57716">
    <property type="entry name" value="Glucocorticoid receptor-like (DNA-binding domain)"/>
    <property type="match status" value="1"/>
</dbReference>
<dbReference type="PANTHER" id="PTHR48102">
    <property type="entry name" value="ATP-DEPENDENT CLP PROTEASE ATP-BINDING SUBUNIT CLPX-LIKE, MITOCHONDRIAL-RELATED"/>
    <property type="match status" value="1"/>
</dbReference>
<dbReference type="SMART" id="SM00994">
    <property type="entry name" value="zf-C4_ClpX"/>
    <property type="match status" value="1"/>
</dbReference>
<dbReference type="InterPro" id="IPR050052">
    <property type="entry name" value="ATP-dep_Clp_protease_ClpX"/>
</dbReference>
<dbReference type="GO" id="GO:0009376">
    <property type="term" value="C:HslUV protease complex"/>
    <property type="evidence" value="ECO:0007669"/>
    <property type="project" value="TreeGrafter"/>
</dbReference>